<keyword evidence="5" id="KW-1185">Reference proteome</keyword>
<dbReference type="AlphaFoldDB" id="A0A926IJ23"/>
<evidence type="ECO:0000259" key="3">
    <source>
        <dbReference type="Pfam" id="PF00881"/>
    </source>
</evidence>
<dbReference type="InterPro" id="IPR029479">
    <property type="entry name" value="Nitroreductase"/>
</dbReference>
<dbReference type="EMBL" id="JACRTD010000009">
    <property type="protein sequence ID" value="MBC8586258.1"/>
    <property type="molecule type" value="Genomic_DNA"/>
</dbReference>
<dbReference type="GO" id="GO:0016491">
    <property type="term" value="F:oxidoreductase activity"/>
    <property type="evidence" value="ECO:0007669"/>
    <property type="project" value="UniProtKB-KW"/>
</dbReference>
<feature type="domain" description="Nitroreductase" evidence="3">
    <location>
        <begin position="72"/>
        <end position="157"/>
    </location>
</feature>
<evidence type="ECO:0000256" key="2">
    <source>
        <dbReference type="ARBA" id="ARBA00023002"/>
    </source>
</evidence>
<feature type="domain" description="Nitroreductase" evidence="3">
    <location>
        <begin position="8"/>
        <end position="62"/>
    </location>
</feature>
<dbReference type="Proteomes" id="UP000623678">
    <property type="component" value="Unassembled WGS sequence"/>
</dbReference>
<evidence type="ECO:0000256" key="1">
    <source>
        <dbReference type="ARBA" id="ARBA00007118"/>
    </source>
</evidence>
<dbReference type="RefSeq" id="WP_262395981.1">
    <property type="nucleotide sequence ID" value="NZ_JACRTD010000009.1"/>
</dbReference>
<accession>A0A926IJ23</accession>
<dbReference type="PANTHER" id="PTHR43673">
    <property type="entry name" value="NAD(P)H NITROREDUCTASE YDGI-RELATED"/>
    <property type="match status" value="1"/>
</dbReference>
<dbReference type="PANTHER" id="PTHR43673:SF10">
    <property type="entry name" value="NADH DEHYDROGENASE_NAD(P)H NITROREDUCTASE XCC3605-RELATED"/>
    <property type="match status" value="1"/>
</dbReference>
<dbReference type="SUPFAM" id="SSF55469">
    <property type="entry name" value="FMN-dependent nitroreductase-like"/>
    <property type="match status" value="1"/>
</dbReference>
<organism evidence="4 5">
    <name type="scientific">Youxingia wuxianensis</name>
    <dbReference type="NCBI Taxonomy" id="2763678"/>
    <lineage>
        <taxon>Bacteria</taxon>
        <taxon>Bacillati</taxon>
        <taxon>Bacillota</taxon>
        <taxon>Clostridia</taxon>
        <taxon>Eubacteriales</taxon>
        <taxon>Oscillospiraceae</taxon>
        <taxon>Youxingia</taxon>
    </lineage>
</organism>
<proteinExistence type="inferred from homology"/>
<dbReference type="InterPro" id="IPR000415">
    <property type="entry name" value="Nitroreductase-like"/>
</dbReference>
<comment type="caution">
    <text evidence="4">The sequence shown here is derived from an EMBL/GenBank/DDBJ whole genome shotgun (WGS) entry which is preliminary data.</text>
</comment>
<comment type="similarity">
    <text evidence="1">Belongs to the nitroreductase family.</text>
</comment>
<dbReference type="Pfam" id="PF00881">
    <property type="entry name" value="Nitroreductase"/>
    <property type="match status" value="2"/>
</dbReference>
<sequence length="179" mass="20397">MQLYDGLMTRRSVREFTDQVLDDKGLEKIVRAGMFAPSPHDTRPWRILTIRDHEKLEKLIPLSPWWNMLRQCQAAIVTCVDIRCAKGENSEKELMPVEFVIDGGIAATQNMLLAAHDMGLGAVWLGICQGSESYEEFCRILGIPDYARVVSLIAVGYPASEPNQEERFDPSKWIKETWK</sequence>
<evidence type="ECO:0000313" key="4">
    <source>
        <dbReference type="EMBL" id="MBC8586258.1"/>
    </source>
</evidence>
<dbReference type="Gene3D" id="3.40.109.10">
    <property type="entry name" value="NADH Oxidase"/>
    <property type="match status" value="1"/>
</dbReference>
<name>A0A926IJ23_9FIRM</name>
<keyword evidence="2" id="KW-0560">Oxidoreductase</keyword>
<evidence type="ECO:0000313" key="5">
    <source>
        <dbReference type="Proteomes" id="UP000623678"/>
    </source>
</evidence>
<reference evidence="4" key="1">
    <citation type="submission" date="2020-08" db="EMBL/GenBank/DDBJ databases">
        <title>Genome public.</title>
        <authorList>
            <person name="Liu C."/>
            <person name="Sun Q."/>
        </authorList>
    </citation>
    <scope>NUCLEOTIDE SEQUENCE</scope>
    <source>
        <strain evidence="4">NSJ-64</strain>
    </source>
</reference>
<gene>
    <name evidence="4" type="ORF">H8705_11775</name>
</gene>
<protein>
    <submittedName>
        <fullName evidence="4">Nitroreductase family protein</fullName>
    </submittedName>
</protein>